<dbReference type="AlphaFoldDB" id="A0A286P3B2"/>
<accession>A0A286P3B2</accession>
<evidence type="ECO:0000259" key="5">
    <source>
        <dbReference type="Pfam" id="PF04542"/>
    </source>
</evidence>
<dbReference type="GO" id="GO:0003677">
    <property type="term" value="F:DNA binding"/>
    <property type="evidence" value="ECO:0007669"/>
    <property type="project" value="InterPro"/>
</dbReference>
<keyword evidence="2" id="KW-0805">Transcription regulation</keyword>
<dbReference type="GO" id="GO:0006352">
    <property type="term" value="P:DNA-templated transcription initiation"/>
    <property type="evidence" value="ECO:0007669"/>
    <property type="project" value="InterPro"/>
</dbReference>
<dbReference type="Pfam" id="PF04542">
    <property type="entry name" value="Sigma70_r2"/>
    <property type="match status" value="1"/>
</dbReference>
<dbReference type="RefSeq" id="WP_170160889.1">
    <property type="nucleotide sequence ID" value="NZ_AP017928.1"/>
</dbReference>
<evidence type="ECO:0000313" key="8">
    <source>
        <dbReference type="Proteomes" id="UP000266313"/>
    </source>
</evidence>
<keyword evidence="3" id="KW-0731">Sigma factor</keyword>
<dbReference type="InterPro" id="IPR013324">
    <property type="entry name" value="RNA_pol_sigma_r3/r4-like"/>
</dbReference>
<dbReference type="Gene3D" id="1.10.10.10">
    <property type="entry name" value="Winged helix-like DNA-binding domain superfamily/Winged helix DNA-binding domain"/>
    <property type="match status" value="1"/>
</dbReference>
<evidence type="ECO:0000259" key="6">
    <source>
        <dbReference type="Pfam" id="PF08281"/>
    </source>
</evidence>
<dbReference type="PANTHER" id="PTHR43133:SF63">
    <property type="entry name" value="RNA POLYMERASE SIGMA FACTOR FECI-RELATED"/>
    <property type="match status" value="1"/>
</dbReference>
<dbReference type="GO" id="GO:0016987">
    <property type="term" value="F:sigma factor activity"/>
    <property type="evidence" value="ECO:0007669"/>
    <property type="project" value="UniProtKB-KW"/>
</dbReference>
<reference evidence="7 8" key="1">
    <citation type="submission" date="2016-12" db="EMBL/GenBank/DDBJ databases">
        <title>Genome sequencing of Methylocaldum marinum.</title>
        <authorList>
            <person name="Takeuchi M."/>
            <person name="Kamagata Y."/>
            <person name="Hiraoka S."/>
            <person name="Oshima K."/>
            <person name="Hattori M."/>
            <person name="Iwasaki W."/>
        </authorList>
    </citation>
    <scope>NUCLEOTIDE SEQUENCE [LARGE SCALE GENOMIC DNA]</scope>
    <source>
        <strain evidence="7 8">S8</strain>
    </source>
</reference>
<dbReference type="PANTHER" id="PTHR43133">
    <property type="entry name" value="RNA POLYMERASE ECF-TYPE SIGMA FACTO"/>
    <property type="match status" value="1"/>
</dbReference>
<keyword evidence="4" id="KW-0804">Transcription</keyword>
<gene>
    <name evidence="7" type="ORF">sS8_0166</name>
</gene>
<dbReference type="KEGG" id="mmai:sS8_0166"/>
<dbReference type="InterPro" id="IPR007627">
    <property type="entry name" value="RNA_pol_sigma70_r2"/>
</dbReference>
<organism evidence="7 8">
    <name type="scientific">Methylocaldum marinum</name>
    <dbReference type="NCBI Taxonomy" id="1432792"/>
    <lineage>
        <taxon>Bacteria</taxon>
        <taxon>Pseudomonadati</taxon>
        <taxon>Pseudomonadota</taxon>
        <taxon>Gammaproteobacteria</taxon>
        <taxon>Methylococcales</taxon>
        <taxon>Methylococcaceae</taxon>
        <taxon>Methylocaldum</taxon>
    </lineage>
</organism>
<feature type="domain" description="RNA polymerase sigma factor 70 region 4 type 2" evidence="6">
    <location>
        <begin position="95"/>
        <end position="147"/>
    </location>
</feature>
<sequence length="157" mass="18145">MRDLLRFFRRRVRCPDTAADLAQETQLRVWLRSREGQIGNPRAFAFRVAENLVVDHCRRQAIREICIPLEDEHTDTVAACDPAPEYSLEQKQRLNRLNEALSELPEKCRSAFLLNRLEGLSHKAIAARLGVSESMVAKYLAQAMRHCRSRVDDRTSR</sequence>
<dbReference type="InterPro" id="IPR039425">
    <property type="entry name" value="RNA_pol_sigma-70-like"/>
</dbReference>
<keyword evidence="8" id="KW-1185">Reference proteome</keyword>
<dbReference type="NCBIfam" id="TIGR02937">
    <property type="entry name" value="sigma70-ECF"/>
    <property type="match status" value="1"/>
</dbReference>
<dbReference type="CDD" id="cd06171">
    <property type="entry name" value="Sigma70_r4"/>
    <property type="match status" value="1"/>
</dbReference>
<dbReference type="EMBL" id="AP017928">
    <property type="protein sequence ID" value="BBA32134.1"/>
    <property type="molecule type" value="Genomic_DNA"/>
</dbReference>
<dbReference type="InterPro" id="IPR014284">
    <property type="entry name" value="RNA_pol_sigma-70_dom"/>
</dbReference>
<evidence type="ECO:0000256" key="3">
    <source>
        <dbReference type="ARBA" id="ARBA00023082"/>
    </source>
</evidence>
<proteinExistence type="inferred from homology"/>
<dbReference type="Gene3D" id="1.10.1740.10">
    <property type="match status" value="1"/>
</dbReference>
<evidence type="ECO:0000256" key="1">
    <source>
        <dbReference type="ARBA" id="ARBA00010641"/>
    </source>
</evidence>
<evidence type="ECO:0000256" key="4">
    <source>
        <dbReference type="ARBA" id="ARBA00023163"/>
    </source>
</evidence>
<dbReference type="SUPFAM" id="SSF88946">
    <property type="entry name" value="Sigma2 domain of RNA polymerase sigma factors"/>
    <property type="match status" value="1"/>
</dbReference>
<dbReference type="InterPro" id="IPR013325">
    <property type="entry name" value="RNA_pol_sigma_r2"/>
</dbReference>
<feature type="domain" description="RNA polymerase sigma-70 region 2" evidence="5">
    <location>
        <begin position="2"/>
        <end position="61"/>
    </location>
</feature>
<name>A0A286P3B2_9GAMM</name>
<evidence type="ECO:0000313" key="7">
    <source>
        <dbReference type="EMBL" id="BBA32134.1"/>
    </source>
</evidence>
<evidence type="ECO:0000256" key="2">
    <source>
        <dbReference type="ARBA" id="ARBA00023015"/>
    </source>
</evidence>
<dbReference type="SUPFAM" id="SSF88659">
    <property type="entry name" value="Sigma3 and sigma4 domains of RNA polymerase sigma factors"/>
    <property type="match status" value="1"/>
</dbReference>
<dbReference type="InterPro" id="IPR013249">
    <property type="entry name" value="RNA_pol_sigma70_r4_t2"/>
</dbReference>
<dbReference type="Proteomes" id="UP000266313">
    <property type="component" value="Chromosome"/>
</dbReference>
<protein>
    <submittedName>
        <fullName evidence="7">RNA polymerase sigma factor</fullName>
    </submittedName>
</protein>
<comment type="similarity">
    <text evidence="1">Belongs to the sigma-70 factor family. ECF subfamily.</text>
</comment>
<dbReference type="Pfam" id="PF08281">
    <property type="entry name" value="Sigma70_r4_2"/>
    <property type="match status" value="1"/>
</dbReference>
<dbReference type="InterPro" id="IPR036388">
    <property type="entry name" value="WH-like_DNA-bd_sf"/>
</dbReference>